<dbReference type="AlphaFoldDB" id="A0A6A9K4P2"/>
<accession>A0A6A9K4P2</accession>
<gene>
    <name evidence="2" type="ORF">GNQ20_22070</name>
</gene>
<organism evidence="2">
    <name type="scientific">Pseudomonas aeruginosa</name>
    <dbReference type="NCBI Taxonomy" id="287"/>
    <lineage>
        <taxon>Bacteria</taxon>
        <taxon>Pseudomonadati</taxon>
        <taxon>Pseudomonadota</taxon>
        <taxon>Gammaproteobacteria</taxon>
        <taxon>Pseudomonadales</taxon>
        <taxon>Pseudomonadaceae</taxon>
        <taxon>Pseudomonas</taxon>
    </lineage>
</organism>
<protein>
    <submittedName>
        <fullName evidence="2">ABC transporter substrate-binding protein</fullName>
    </submittedName>
</protein>
<dbReference type="SUPFAM" id="SSF53850">
    <property type="entry name" value="Periplasmic binding protein-like II"/>
    <property type="match status" value="1"/>
</dbReference>
<dbReference type="Gene3D" id="3.40.190.10">
    <property type="entry name" value="Periplasmic binding protein-like II"/>
    <property type="match status" value="2"/>
</dbReference>
<feature type="signal peptide" evidence="1">
    <location>
        <begin position="1"/>
        <end position="31"/>
    </location>
</feature>
<keyword evidence="1" id="KW-0732">Signal</keyword>
<reference evidence="2" key="1">
    <citation type="submission" date="2019-11" db="EMBL/GenBank/DDBJ databases">
        <title>Genomes of ocular Pseudomonas aeruginosa isolates.</title>
        <authorList>
            <person name="Khan M."/>
            <person name="Rice S.A."/>
            <person name="Willcox M.D.P."/>
            <person name="Stapleton F."/>
        </authorList>
    </citation>
    <scope>NUCLEOTIDE SEQUENCE</scope>
    <source>
        <strain evidence="2">PA206</strain>
    </source>
</reference>
<name>A0A6A9K4P2_PSEAI</name>
<evidence type="ECO:0000313" key="2">
    <source>
        <dbReference type="EMBL" id="MUI60497.1"/>
    </source>
</evidence>
<dbReference type="EMBL" id="WOAJ01000010">
    <property type="protein sequence ID" value="MUI60497.1"/>
    <property type="molecule type" value="Genomic_DNA"/>
</dbReference>
<dbReference type="RefSeq" id="WP_049859657.1">
    <property type="nucleotide sequence ID" value="NZ_CP012679.1"/>
</dbReference>
<dbReference type="PIRSF" id="PIRSF027386">
    <property type="entry name" value="UCP027386_ABC_sbc_TM0202"/>
    <property type="match status" value="1"/>
</dbReference>
<evidence type="ECO:0000256" key="1">
    <source>
        <dbReference type="SAM" id="SignalP"/>
    </source>
</evidence>
<proteinExistence type="predicted"/>
<feature type="chain" id="PRO_5025666725" evidence="1">
    <location>
        <begin position="32"/>
        <end position="342"/>
    </location>
</feature>
<sequence>MTPDFFSRPHRLPRVFAALVLLATCIGQAQGAGGKHLVFAGPPSAASNPIIRMLDSGALDDLVDERTFIPWSNPDQLRALVTQNKVDFIALPTNVAANLYNRGAPLTLLNVSTWGALWMVSRKPGMKTLADFRGEEIAIPFRADMPDIVFGVLAERQGLDPHKDFRLRYTASPMDAAQLLMMRQVDHALLAEPAVSMVLRKTGSFPMSLVAPELFRSVDLQAQWVDAPGREARIPQAGLAVLGAARDDVRLLERIESAYAEAADWCAKNPGPCGQMVAQRMDMLSPEAVADSIRAQSSYHASARQAREELEVFFELLLRRQPATVGGKLPDSGFYGGAQGPQ</sequence>
<dbReference type="PANTHER" id="PTHR30024:SF46">
    <property type="entry name" value="ABC TRANSPORTER, SUBSTRATE-BINDING LIPOPROTEIN"/>
    <property type="match status" value="1"/>
</dbReference>
<comment type="caution">
    <text evidence="2">The sequence shown here is derived from an EMBL/GenBank/DDBJ whole genome shotgun (WGS) entry which is preliminary data.</text>
</comment>
<dbReference type="PANTHER" id="PTHR30024">
    <property type="entry name" value="ALIPHATIC SULFONATES-BINDING PROTEIN-RELATED"/>
    <property type="match status" value="1"/>
</dbReference>
<dbReference type="InterPro" id="IPR027024">
    <property type="entry name" value="UCP027386_ABC_sbc_TM0202"/>
</dbReference>